<evidence type="ECO:0000313" key="3">
    <source>
        <dbReference type="Proteomes" id="UP001454036"/>
    </source>
</evidence>
<name>A0AAV3RBX9_LITER</name>
<feature type="region of interest" description="Disordered" evidence="1">
    <location>
        <begin position="121"/>
        <end position="140"/>
    </location>
</feature>
<organism evidence="2 3">
    <name type="scientific">Lithospermum erythrorhizon</name>
    <name type="common">Purple gromwell</name>
    <name type="synonym">Lithospermum officinale var. erythrorhizon</name>
    <dbReference type="NCBI Taxonomy" id="34254"/>
    <lineage>
        <taxon>Eukaryota</taxon>
        <taxon>Viridiplantae</taxon>
        <taxon>Streptophyta</taxon>
        <taxon>Embryophyta</taxon>
        <taxon>Tracheophyta</taxon>
        <taxon>Spermatophyta</taxon>
        <taxon>Magnoliopsida</taxon>
        <taxon>eudicotyledons</taxon>
        <taxon>Gunneridae</taxon>
        <taxon>Pentapetalae</taxon>
        <taxon>asterids</taxon>
        <taxon>lamiids</taxon>
        <taxon>Boraginales</taxon>
        <taxon>Boraginaceae</taxon>
        <taxon>Boraginoideae</taxon>
        <taxon>Lithospermeae</taxon>
        <taxon>Lithospermum</taxon>
    </lineage>
</organism>
<accession>A0AAV3RBX9</accession>
<sequence length="168" mass="18019">MYGDVPRLLRIPPRKSKRCVKLVVEGSNEVVVPRRARTVRGNVGVEQASVHPVENVNPEPPIANPIPLGIPVVAPVQPNPPQVAVGAPPPIVRSVELQGSKDLKEIIEGDESRIDASDVGRRGRRFGGRENQGCRVASSQSSVGAGRGWIFTITQEETQNSPKVVTGT</sequence>
<proteinExistence type="predicted"/>
<reference evidence="2 3" key="1">
    <citation type="submission" date="2024-01" db="EMBL/GenBank/DDBJ databases">
        <title>The complete chloroplast genome sequence of Lithospermum erythrorhizon: insights into the phylogenetic relationship among Boraginaceae species and the maternal lineages of purple gromwells.</title>
        <authorList>
            <person name="Okada T."/>
            <person name="Watanabe K."/>
        </authorList>
    </citation>
    <scope>NUCLEOTIDE SEQUENCE [LARGE SCALE GENOMIC DNA]</scope>
</reference>
<keyword evidence="3" id="KW-1185">Reference proteome</keyword>
<dbReference type="Proteomes" id="UP001454036">
    <property type="component" value="Unassembled WGS sequence"/>
</dbReference>
<comment type="caution">
    <text evidence="2">The sequence shown here is derived from an EMBL/GenBank/DDBJ whole genome shotgun (WGS) entry which is preliminary data.</text>
</comment>
<evidence type="ECO:0000256" key="1">
    <source>
        <dbReference type="SAM" id="MobiDB-lite"/>
    </source>
</evidence>
<dbReference type="AlphaFoldDB" id="A0AAV3RBX9"/>
<protein>
    <submittedName>
        <fullName evidence="2">Uncharacterized protein</fullName>
    </submittedName>
</protein>
<gene>
    <name evidence="2" type="ORF">LIER_41233</name>
</gene>
<dbReference type="EMBL" id="BAABME010025283">
    <property type="protein sequence ID" value="GAA0171837.1"/>
    <property type="molecule type" value="Genomic_DNA"/>
</dbReference>
<evidence type="ECO:0000313" key="2">
    <source>
        <dbReference type="EMBL" id="GAA0171837.1"/>
    </source>
</evidence>